<dbReference type="InterPro" id="IPR047134">
    <property type="entry name" value="RNF4"/>
</dbReference>
<dbReference type="InterPro" id="IPR013083">
    <property type="entry name" value="Znf_RING/FYVE/PHD"/>
</dbReference>
<dbReference type="SMART" id="SM00184">
    <property type="entry name" value="RING"/>
    <property type="match status" value="1"/>
</dbReference>
<name>A0A2G8RSG4_9APHY</name>
<dbReference type="STRING" id="1077348.A0A2G8RSG4"/>
<protein>
    <submittedName>
        <fullName evidence="6">Transporter</fullName>
    </submittedName>
</protein>
<dbReference type="Proteomes" id="UP000230002">
    <property type="component" value="Unassembled WGS sequence"/>
</dbReference>
<dbReference type="AlphaFoldDB" id="A0A2G8RSG4"/>
<evidence type="ECO:0000256" key="1">
    <source>
        <dbReference type="ARBA" id="ARBA00022723"/>
    </source>
</evidence>
<feature type="domain" description="RING-type" evidence="5">
    <location>
        <begin position="6"/>
        <end position="49"/>
    </location>
</feature>
<dbReference type="PANTHER" id="PTHR23041:SF78">
    <property type="entry name" value="E3 UBIQUITIN-PROTEIN LIGASE RNF4"/>
    <property type="match status" value="1"/>
</dbReference>
<dbReference type="SMART" id="SM00696">
    <property type="entry name" value="DM9"/>
    <property type="match status" value="1"/>
</dbReference>
<keyword evidence="2 4" id="KW-0863">Zinc-finger</keyword>
<keyword evidence="1" id="KW-0479">Metal-binding</keyword>
<comment type="caution">
    <text evidence="6">The sequence shown here is derived from an EMBL/GenBank/DDBJ whole genome shotgun (WGS) entry which is preliminary data.</text>
</comment>
<dbReference type="Gene3D" id="3.30.40.10">
    <property type="entry name" value="Zinc/RING finger domain, C3HC4 (zinc finger)"/>
    <property type="match status" value="1"/>
</dbReference>
<evidence type="ECO:0000256" key="3">
    <source>
        <dbReference type="ARBA" id="ARBA00022833"/>
    </source>
</evidence>
<gene>
    <name evidence="6" type="ORF">GSI_14210</name>
</gene>
<keyword evidence="7" id="KW-1185">Reference proteome</keyword>
<dbReference type="GO" id="GO:0008270">
    <property type="term" value="F:zinc ion binding"/>
    <property type="evidence" value="ECO:0007669"/>
    <property type="project" value="UniProtKB-KW"/>
</dbReference>
<dbReference type="EMBL" id="AYKW01000067">
    <property type="protein sequence ID" value="PIL24456.1"/>
    <property type="molecule type" value="Genomic_DNA"/>
</dbReference>
<evidence type="ECO:0000313" key="6">
    <source>
        <dbReference type="EMBL" id="PIL24456.1"/>
    </source>
</evidence>
<dbReference type="InterPro" id="IPR017907">
    <property type="entry name" value="Znf_RING_CS"/>
</dbReference>
<keyword evidence="3" id="KW-0862">Zinc</keyword>
<evidence type="ECO:0000259" key="5">
    <source>
        <dbReference type="PROSITE" id="PS50089"/>
    </source>
</evidence>
<accession>A0A2G8RSG4</accession>
<dbReference type="PROSITE" id="PS50089">
    <property type="entry name" value="ZF_RING_2"/>
    <property type="match status" value="1"/>
</dbReference>
<dbReference type="SUPFAM" id="SSF57850">
    <property type="entry name" value="RING/U-box"/>
    <property type="match status" value="1"/>
</dbReference>
<dbReference type="OrthoDB" id="2142040at2759"/>
<dbReference type="Pfam" id="PF13639">
    <property type="entry name" value="zf-RING_2"/>
    <property type="match status" value="1"/>
</dbReference>
<dbReference type="InterPro" id="IPR006616">
    <property type="entry name" value="DM9_repeat"/>
</dbReference>
<dbReference type="InterPro" id="IPR001841">
    <property type="entry name" value="Znf_RING"/>
</dbReference>
<dbReference type="PANTHER" id="PTHR23041">
    <property type="entry name" value="RING FINGER DOMAIN-CONTAINING"/>
    <property type="match status" value="1"/>
</dbReference>
<dbReference type="PROSITE" id="PS00518">
    <property type="entry name" value="ZF_RING_1"/>
    <property type="match status" value="1"/>
</dbReference>
<reference evidence="6 7" key="1">
    <citation type="journal article" date="2015" name="Sci. Rep.">
        <title>Chromosome-level genome map provides insights into diverse defense mechanisms in the medicinal fungus Ganoderma sinense.</title>
        <authorList>
            <person name="Zhu Y."/>
            <person name="Xu J."/>
            <person name="Sun C."/>
            <person name="Zhou S."/>
            <person name="Xu H."/>
            <person name="Nelson D.R."/>
            <person name="Qian J."/>
            <person name="Song J."/>
            <person name="Luo H."/>
            <person name="Xiang L."/>
            <person name="Li Y."/>
            <person name="Xu Z."/>
            <person name="Ji A."/>
            <person name="Wang L."/>
            <person name="Lu S."/>
            <person name="Hayward A."/>
            <person name="Sun W."/>
            <person name="Li X."/>
            <person name="Schwartz D.C."/>
            <person name="Wang Y."/>
            <person name="Chen S."/>
        </authorList>
    </citation>
    <scope>NUCLEOTIDE SEQUENCE [LARGE SCALE GENOMIC DNA]</scope>
    <source>
        <strain evidence="6 7">ZZ0214-1</strain>
    </source>
</reference>
<proteinExistence type="predicted"/>
<sequence>MPTLICRICLDALHEKKMVSTKCGHIFCAECAGVVFARARVRVPCPVCRKPNTYSQLIRLFPEWELTDDPPTPKPKPASTLSLSDAKFDSSTSTTASATITTTSVPPAYYYAAPTSVELYVPLGAHPAFPWDAAGDVPAWDVDGTPVYLGITLFNDGWHPCKVKPYAACPARVSYGGKEVAHWGMCHLLPFSPATMEWVPTSRGRIPHGRRPVEGGYEEIGGDMLYHALACVDGVRVPGKAGLHLAHGASIPYGNQEYIVSHYDILCWRDF</sequence>
<evidence type="ECO:0000313" key="7">
    <source>
        <dbReference type="Proteomes" id="UP000230002"/>
    </source>
</evidence>
<evidence type="ECO:0000256" key="4">
    <source>
        <dbReference type="PROSITE-ProRule" id="PRU00175"/>
    </source>
</evidence>
<evidence type="ECO:0000256" key="2">
    <source>
        <dbReference type="ARBA" id="ARBA00022771"/>
    </source>
</evidence>
<organism evidence="6 7">
    <name type="scientific">Ganoderma sinense ZZ0214-1</name>
    <dbReference type="NCBI Taxonomy" id="1077348"/>
    <lineage>
        <taxon>Eukaryota</taxon>
        <taxon>Fungi</taxon>
        <taxon>Dikarya</taxon>
        <taxon>Basidiomycota</taxon>
        <taxon>Agaricomycotina</taxon>
        <taxon>Agaricomycetes</taxon>
        <taxon>Polyporales</taxon>
        <taxon>Polyporaceae</taxon>
        <taxon>Ganoderma</taxon>
    </lineage>
</organism>
<dbReference type="Pfam" id="PF11901">
    <property type="entry name" value="DM9"/>
    <property type="match status" value="1"/>
</dbReference>